<dbReference type="Pfam" id="PF13924">
    <property type="entry name" value="Lipocalin_5"/>
    <property type="match status" value="1"/>
</dbReference>
<accession>A0ABY5J6I8</accession>
<organism evidence="3 4">
    <name type="scientific">Phytopseudomonas seleniipraecipitans</name>
    <dbReference type="NCBI Taxonomy" id="640205"/>
    <lineage>
        <taxon>Bacteria</taxon>
        <taxon>Pseudomonadati</taxon>
        <taxon>Pseudomonadota</taxon>
        <taxon>Gammaproteobacteria</taxon>
        <taxon>Pseudomonadales</taxon>
        <taxon>Pseudomonadaceae</taxon>
        <taxon>Phytopseudomonas</taxon>
    </lineage>
</organism>
<keyword evidence="4" id="KW-1185">Reference proteome</keyword>
<gene>
    <name evidence="3" type="ORF">D16iCDA_17960</name>
</gene>
<feature type="chain" id="PRO_5046525733" evidence="1">
    <location>
        <begin position="24"/>
        <end position="168"/>
    </location>
</feature>
<reference evidence="3" key="1">
    <citation type="submission" date="2021-05" db="EMBL/GenBank/DDBJ databases">
        <title>Complete genome sequence of Pseudomonas seleniipraecipitans strain D1-6.</title>
        <authorList>
            <person name="Lafi F."/>
            <person name="Eida A."/>
            <person name="Alam I."/>
            <person name="Hert H."/>
            <person name="Saad M."/>
        </authorList>
    </citation>
    <scope>NUCLEOTIDE SEQUENCE</scope>
    <source>
        <strain evidence="3">D1-6</strain>
    </source>
</reference>
<dbReference type="RefSeq" id="WP_070883809.1">
    <property type="nucleotide sequence ID" value="NZ_CP076114.1"/>
</dbReference>
<evidence type="ECO:0000313" key="4">
    <source>
        <dbReference type="Proteomes" id="UP000887421"/>
    </source>
</evidence>
<feature type="signal peptide" evidence="1">
    <location>
        <begin position="1"/>
        <end position="23"/>
    </location>
</feature>
<protein>
    <submittedName>
        <fullName evidence="3">Lipocalin-like domain-containing protein</fullName>
    </submittedName>
</protein>
<keyword evidence="1" id="KW-0732">Signal</keyword>
<evidence type="ECO:0000259" key="2">
    <source>
        <dbReference type="Pfam" id="PF13924"/>
    </source>
</evidence>
<feature type="domain" description="Lipocalin-like" evidence="2">
    <location>
        <begin position="31"/>
        <end position="143"/>
    </location>
</feature>
<dbReference type="Proteomes" id="UP000887421">
    <property type="component" value="Chromosome"/>
</dbReference>
<dbReference type="InterPro" id="IPR024311">
    <property type="entry name" value="Lipocalin-like"/>
</dbReference>
<proteinExistence type="predicted"/>
<evidence type="ECO:0000313" key="3">
    <source>
        <dbReference type="EMBL" id="UUD63542.1"/>
    </source>
</evidence>
<evidence type="ECO:0000256" key="1">
    <source>
        <dbReference type="SAM" id="SignalP"/>
    </source>
</evidence>
<name>A0ABY5J6I8_9GAMM</name>
<sequence length="168" mass="18458">MTLHRAKAALAIVTLLIATTVAAQTPNQVAGTWRVTAATVEMDGATSYPYGPEPQGKLVFTEDLHFVELLHDPRIPRFKSNQRGGGTDAENRAAMASSLALYGRYTVDADGHFSGNTVEGSSFPNWIGDVRTTRELRMEVHGNRMIERFQRPGGAKVMIVWERETAAK</sequence>
<dbReference type="EMBL" id="CP076114">
    <property type="protein sequence ID" value="UUD63542.1"/>
    <property type="molecule type" value="Genomic_DNA"/>
</dbReference>